<organism evidence="7 8">
    <name type="scientific">Pseudomonas eucalypticola</name>
    <dbReference type="NCBI Taxonomy" id="2599595"/>
    <lineage>
        <taxon>Bacteria</taxon>
        <taxon>Pseudomonadati</taxon>
        <taxon>Pseudomonadota</taxon>
        <taxon>Gammaproteobacteria</taxon>
        <taxon>Pseudomonadales</taxon>
        <taxon>Pseudomonadaceae</taxon>
        <taxon>Pseudomonas</taxon>
    </lineage>
</organism>
<dbReference type="Gene3D" id="1.10.150.130">
    <property type="match status" value="1"/>
</dbReference>
<dbReference type="PROSITE" id="PS51898">
    <property type="entry name" value="TYR_RECOMBINASE"/>
    <property type="match status" value="1"/>
</dbReference>
<reference evidence="7 8" key="1">
    <citation type="submission" date="2020-06" db="EMBL/GenBank/DDBJ databases">
        <title>Pseudomonas eucalypticola sp. nov., an endophyte of Eucalyptus dunnii leaves with biocontrol ability of eucalyptus leaf blight.</title>
        <authorList>
            <person name="Liu Y."/>
            <person name="Song Z."/>
            <person name="Zeng H."/>
            <person name="Lu M."/>
            <person name="Wang X."/>
            <person name="Lian X."/>
            <person name="Zhang Q."/>
        </authorList>
    </citation>
    <scope>NUCLEOTIDE SEQUENCE [LARGE SCALE GENOMIC DNA]</scope>
    <source>
        <strain evidence="7 8">NP-1</strain>
    </source>
</reference>
<dbReference type="InterPro" id="IPR010998">
    <property type="entry name" value="Integrase_recombinase_N"/>
</dbReference>
<sequence>MVSDVDRYIAAGTRENTRRSYQSAVEHYEVTWGGFLPATSDAIARYLAAFAGKLSLNTLRLRLAALAQWHASQGFPDPTKSPQVKQVMKGIRAVHPQQEKQAEPLQLLALERCVRWLDGQLQEARAAGDAKRVLRCSRDKALILMGFWRAFRSDELTRLDVQFIQARRGEGMRIFLPWSKADRDNRGATYSAPALERLCPVDAYCDWLETAGIAHGPVFRGIDRWGRLGENPLHPYSVMHLLRDALQGAGLDGDAYSSHSLRRGFANWASQSGWDQKSLMTYVGWKDSKSALRYVDAQADFRLPAL</sequence>
<evidence type="ECO:0000256" key="1">
    <source>
        <dbReference type="ARBA" id="ARBA00022908"/>
    </source>
</evidence>
<feature type="domain" description="Tyr recombinase" evidence="5">
    <location>
        <begin position="120"/>
        <end position="306"/>
    </location>
</feature>
<protein>
    <submittedName>
        <fullName evidence="7">Site-specific integrase</fullName>
    </submittedName>
</protein>
<dbReference type="KEGG" id="pez:HWQ56_14375"/>
<keyword evidence="3" id="KW-0233">DNA recombination</keyword>
<dbReference type="InterPro" id="IPR002104">
    <property type="entry name" value="Integrase_catalytic"/>
</dbReference>
<dbReference type="SUPFAM" id="SSF47823">
    <property type="entry name" value="lambda integrase-like, N-terminal domain"/>
    <property type="match status" value="1"/>
</dbReference>
<evidence type="ECO:0000256" key="4">
    <source>
        <dbReference type="PROSITE-ProRule" id="PRU01248"/>
    </source>
</evidence>
<dbReference type="InterPro" id="IPR052925">
    <property type="entry name" value="Phage_Integrase-like_Recomb"/>
</dbReference>
<dbReference type="InterPro" id="IPR044068">
    <property type="entry name" value="CB"/>
</dbReference>
<dbReference type="EMBL" id="CP056030">
    <property type="protein sequence ID" value="QKZ04907.1"/>
    <property type="molecule type" value="Genomic_DNA"/>
</dbReference>
<evidence type="ECO:0000259" key="6">
    <source>
        <dbReference type="PROSITE" id="PS51900"/>
    </source>
</evidence>
<keyword evidence="1" id="KW-0229">DNA integration</keyword>
<dbReference type="GO" id="GO:0006310">
    <property type="term" value="P:DNA recombination"/>
    <property type="evidence" value="ECO:0007669"/>
    <property type="project" value="UniProtKB-KW"/>
</dbReference>
<dbReference type="PANTHER" id="PTHR34605">
    <property type="entry name" value="PHAGE_INTEGRASE DOMAIN-CONTAINING PROTEIN"/>
    <property type="match status" value="1"/>
</dbReference>
<dbReference type="PROSITE" id="PS51900">
    <property type="entry name" value="CB"/>
    <property type="match status" value="1"/>
</dbReference>
<dbReference type="Gene3D" id="1.10.443.10">
    <property type="entry name" value="Intergrase catalytic core"/>
    <property type="match status" value="1"/>
</dbReference>
<dbReference type="PANTHER" id="PTHR34605:SF3">
    <property type="entry name" value="P CELL-TYPE AGGLUTINATION PROTEIN MAP4-LIKE-RELATED"/>
    <property type="match status" value="1"/>
</dbReference>
<dbReference type="Pfam" id="PF00589">
    <property type="entry name" value="Phage_integrase"/>
    <property type="match status" value="1"/>
</dbReference>
<proteinExistence type="predicted"/>
<feature type="domain" description="Core-binding (CB)" evidence="6">
    <location>
        <begin position="1"/>
        <end position="74"/>
    </location>
</feature>
<gene>
    <name evidence="7" type="ORF">HWQ56_14375</name>
</gene>
<dbReference type="GO" id="GO:0015074">
    <property type="term" value="P:DNA integration"/>
    <property type="evidence" value="ECO:0007669"/>
    <property type="project" value="UniProtKB-KW"/>
</dbReference>
<evidence type="ECO:0000313" key="7">
    <source>
        <dbReference type="EMBL" id="QKZ04907.1"/>
    </source>
</evidence>
<dbReference type="InterPro" id="IPR011010">
    <property type="entry name" value="DNA_brk_join_enz"/>
</dbReference>
<dbReference type="GO" id="GO:0003677">
    <property type="term" value="F:DNA binding"/>
    <property type="evidence" value="ECO:0007669"/>
    <property type="project" value="UniProtKB-UniRule"/>
</dbReference>
<evidence type="ECO:0000259" key="5">
    <source>
        <dbReference type="PROSITE" id="PS51898"/>
    </source>
</evidence>
<dbReference type="CDD" id="cd00799">
    <property type="entry name" value="INT_Cre_C"/>
    <property type="match status" value="1"/>
</dbReference>
<evidence type="ECO:0000256" key="2">
    <source>
        <dbReference type="ARBA" id="ARBA00023125"/>
    </source>
</evidence>
<dbReference type="InterPro" id="IPR013762">
    <property type="entry name" value="Integrase-like_cat_sf"/>
</dbReference>
<dbReference type="RefSeq" id="WP_176570918.1">
    <property type="nucleotide sequence ID" value="NZ_CP056030.1"/>
</dbReference>
<dbReference type="AlphaFoldDB" id="A0A7D5H0N7"/>
<evidence type="ECO:0000256" key="3">
    <source>
        <dbReference type="ARBA" id="ARBA00023172"/>
    </source>
</evidence>
<dbReference type="SUPFAM" id="SSF56349">
    <property type="entry name" value="DNA breaking-rejoining enzymes"/>
    <property type="match status" value="1"/>
</dbReference>
<name>A0A7D5H0N7_9PSED</name>
<keyword evidence="2 4" id="KW-0238">DNA-binding</keyword>
<accession>A0A7D5H0N7</accession>
<keyword evidence="8" id="KW-1185">Reference proteome</keyword>
<evidence type="ECO:0000313" key="8">
    <source>
        <dbReference type="Proteomes" id="UP000509568"/>
    </source>
</evidence>
<dbReference type="Proteomes" id="UP000509568">
    <property type="component" value="Chromosome"/>
</dbReference>